<keyword evidence="4" id="KW-1185">Reference proteome</keyword>
<sequence length="225" mass="26615">MDRFHRVCKACLSENLSPDKTKTVCNNDGCTIQGQLQPRTFRLKCKLCGTLCHNSPRGDLYYRNHLAKEHTELGYERVVEQPRKRKASPETAIPDTTDPRTSLKFALHKIETLKTRLHQKERMEADSKRWHAEAVEDLRQQALSAEIRHQQELEELRRQMQAEHRRLHEKMEELRRQHHRALERQQQEIEALRRDKEVVERQLEAELERADQAFDERLGMLGGTP</sequence>
<name>A0AAD5SE30_9FUNG</name>
<protein>
    <submittedName>
        <fullName evidence="3">Uncharacterized protein</fullName>
    </submittedName>
</protein>
<proteinExistence type="predicted"/>
<evidence type="ECO:0000313" key="3">
    <source>
        <dbReference type="EMBL" id="KAJ3053328.1"/>
    </source>
</evidence>
<feature type="coiled-coil region" evidence="1">
    <location>
        <begin position="103"/>
        <end position="216"/>
    </location>
</feature>
<dbReference type="EMBL" id="JADGJD010000217">
    <property type="protein sequence ID" value="KAJ3053328.1"/>
    <property type="molecule type" value="Genomic_DNA"/>
</dbReference>
<organism evidence="3 4">
    <name type="scientific">Rhizophlyctis rosea</name>
    <dbReference type="NCBI Taxonomy" id="64517"/>
    <lineage>
        <taxon>Eukaryota</taxon>
        <taxon>Fungi</taxon>
        <taxon>Fungi incertae sedis</taxon>
        <taxon>Chytridiomycota</taxon>
        <taxon>Chytridiomycota incertae sedis</taxon>
        <taxon>Chytridiomycetes</taxon>
        <taxon>Rhizophlyctidales</taxon>
        <taxon>Rhizophlyctidaceae</taxon>
        <taxon>Rhizophlyctis</taxon>
    </lineage>
</organism>
<comment type="caution">
    <text evidence="3">The sequence shown here is derived from an EMBL/GenBank/DDBJ whole genome shotgun (WGS) entry which is preliminary data.</text>
</comment>
<keyword evidence="1" id="KW-0175">Coiled coil</keyword>
<feature type="region of interest" description="Disordered" evidence="2">
    <location>
        <begin position="80"/>
        <end position="99"/>
    </location>
</feature>
<evidence type="ECO:0000313" key="4">
    <source>
        <dbReference type="Proteomes" id="UP001212841"/>
    </source>
</evidence>
<accession>A0AAD5SE30</accession>
<reference evidence="3" key="1">
    <citation type="submission" date="2020-05" db="EMBL/GenBank/DDBJ databases">
        <title>Phylogenomic resolution of chytrid fungi.</title>
        <authorList>
            <person name="Stajich J.E."/>
            <person name="Amses K."/>
            <person name="Simmons R."/>
            <person name="Seto K."/>
            <person name="Myers J."/>
            <person name="Bonds A."/>
            <person name="Quandt C.A."/>
            <person name="Barry K."/>
            <person name="Liu P."/>
            <person name="Grigoriev I."/>
            <person name="Longcore J.E."/>
            <person name="James T.Y."/>
        </authorList>
    </citation>
    <scope>NUCLEOTIDE SEQUENCE</scope>
    <source>
        <strain evidence="3">JEL0318</strain>
    </source>
</reference>
<dbReference type="AlphaFoldDB" id="A0AAD5SE30"/>
<gene>
    <name evidence="3" type="ORF">HK097_004535</name>
</gene>
<evidence type="ECO:0000256" key="1">
    <source>
        <dbReference type="SAM" id="Coils"/>
    </source>
</evidence>
<evidence type="ECO:0000256" key="2">
    <source>
        <dbReference type="SAM" id="MobiDB-lite"/>
    </source>
</evidence>
<dbReference type="Proteomes" id="UP001212841">
    <property type="component" value="Unassembled WGS sequence"/>
</dbReference>